<name>A0A1W6LLH6_9BACT</name>
<dbReference type="SUPFAM" id="SSF53649">
    <property type="entry name" value="Alkaline phosphatase-like"/>
    <property type="match status" value="1"/>
</dbReference>
<gene>
    <name evidence="7" type="primary">atsA_18</name>
    <name evidence="7" type="ORF">STSP1_01016</name>
</gene>
<evidence type="ECO:0000313" key="8">
    <source>
        <dbReference type="Proteomes" id="UP000193334"/>
    </source>
</evidence>
<evidence type="ECO:0000256" key="3">
    <source>
        <dbReference type="ARBA" id="ARBA00022801"/>
    </source>
</evidence>
<evidence type="ECO:0000259" key="6">
    <source>
        <dbReference type="Pfam" id="PF00884"/>
    </source>
</evidence>
<dbReference type="InterPro" id="IPR017850">
    <property type="entry name" value="Alkaline_phosphatase_core_sf"/>
</dbReference>
<feature type="signal peptide" evidence="5">
    <location>
        <begin position="1"/>
        <end position="19"/>
    </location>
</feature>
<evidence type="ECO:0000256" key="4">
    <source>
        <dbReference type="ARBA" id="ARBA00022837"/>
    </source>
</evidence>
<dbReference type="InterPro" id="IPR000917">
    <property type="entry name" value="Sulfatase_N"/>
</dbReference>
<dbReference type="PANTHER" id="PTHR42693:SF53">
    <property type="entry name" value="ENDO-4-O-SULFATASE"/>
    <property type="match status" value="1"/>
</dbReference>
<dbReference type="GO" id="GO:0046872">
    <property type="term" value="F:metal ion binding"/>
    <property type="evidence" value="ECO:0007669"/>
    <property type="project" value="UniProtKB-KW"/>
</dbReference>
<evidence type="ECO:0000256" key="5">
    <source>
        <dbReference type="SAM" id="SignalP"/>
    </source>
</evidence>
<sequence length="544" mass="62727" precursor="true">MKRRTFLAGCALSSISLGAGLPLTNAKSKRPNILLIMADDMGYSDIGCYGGEIETPNLDRLADNGLRFTQFYNAARCCPTRASLLTGLYPHQADVGHMVYRDEGKGYHGKLNEQCVTLGEAMKNSGYQTLMAGKWHVGHSEDVWPSNRGFDKFYGIHLHVDSYFKVLKGCDVYENGRKVIKATDNPPNRLHPDQEWYTTNVFTDHALKFLDEAKQDKPFFMYAAYNSPHWPLEAPDKTIEKYRGKYMQGWEKLRRQKIERMKRLGIIKEDWQLSESDAPKWENLSENDRKNLDFRRAIYAAQIDNMDQNIGRLIKKLEDKGELDNTLVLFLSDNGCSAEPERQMFGYRFKENRIENFRQWRKDSGRSSSQGMAWANVSNTPFRKYKKWTHEGGIATPLIAHWPEKIKNGGRLNHAPGHVVDIMATAIDVGRGFYPKKFGGNKIKPMEGVSLKPVFEGREIKRDNPLFWEHEGNWAIREGKWKLVCDGPKGPAELYDLEKDRTELNNLIDKYPDKAKELAEKWHKWAKRASVLPWPYKPQWQADI</sequence>
<evidence type="ECO:0000256" key="1">
    <source>
        <dbReference type="ARBA" id="ARBA00008779"/>
    </source>
</evidence>
<reference evidence="8" key="1">
    <citation type="submission" date="2017-04" db="EMBL/GenBank/DDBJ databases">
        <title>Comparative genomics and description of representatives of a novel lineage of planctomycetes thriving in anoxic sediments.</title>
        <authorList>
            <person name="Spring S."/>
            <person name="Bunk B."/>
            <person name="Sproer C."/>
        </authorList>
    </citation>
    <scope>NUCLEOTIDE SEQUENCE [LARGE SCALE GENOMIC DNA]</scope>
    <source>
        <strain evidence="8">ST-PulAB-D4</strain>
    </source>
</reference>
<dbReference type="AlphaFoldDB" id="A0A1W6LLH6"/>
<dbReference type="PROSITE" id="PS00149">
    <property type="entry name" value="SULFATASE_2"/>
    <property type="match status" value="1"/>
</dbReference>
<protein>
    <submittedName>
        <fullName evidence="7">Arylsulfatase</fullName>
        <ecNumber evidence="7">3.1.6.1</ecNumber>
    </submittedName>
</protein>
<keyword evidence="3 7" id="KW-0378">Hydrolase</keyword>
<feature type="chain" id="PRO_5012325858" evidence="5">
    <location>
        <begin position="20"/>
        <end position="544"/>
    </location>
</feature>
<dbReference type="FunFam" id="3.40.720.10:FF:000047">
    <property type="entry name" value="Arylsulfatase"/>
    <property type="match status" value="1"/>
</dbReference>
<evidence type="ECO:0000313" key="7">
    <source>
        <dbReference type="EMBL" id="ARN56629.1"/>
    </source>
</evidence>
<dbReference type="EC" id="3.1.6.1" evidence="7"/>
<comment type="similarity">
    <text evidence="1">Belongs to the sulfatase family.</text>
</comment>
<dbReference type="CDD" id="cd16025">
    <property type="entry name" value="PAS_like"/>
    <property type="match status" value="1"/>
</dbReference>
<evidence type="ECO:0000256" key="2">
    <source>
        <dbReference type="ARBA" id="ARBA00022723"/>
    </source>
</evidence>
<dbReference type="Gene3D" id="3.40.720.10">
    <property type="entry name" value="Alkaline Phosphatase, subunit A"/>
    <property type="match status" value="1"/>
</dbReference>
<dbReference type="RefSeq" id="WP_085755318.1">
    <property type="nucleotide sequence ID" value="NZ_CP021023.1"/>
</dbReference>
<proteinExistence type="inferred from homology"/>
<keyword evidence="8" id="KW-1185">Reference proteome</keyword>
<dbReference type="Proteomes" id="UP000193334">
    <property type="component" value="Chromosome"/>
</dbReference>
<feature type="domain" description="Sulfatase N-terminal" evidence="6">
    <location>
        <begin position="31"/>
        <end position="429"/>
    </location>
</feature>
<accession>A0A1W6LLH6</accession>
<dbReference type="InterPro" id="IPR024607">
    <property type="entry name" value="Sulfatase_CS"/>
</dbReference>
<dbReference type="PANTHER" id="PTHR42693">
    <property type="entry name" value="ARYLSULFATASE FAMILY MEMBER"/>
    <property type="match status" value="1"/>
</dbReference>
<keyword evidence="4" id="KW-0106">Calcium</keyword>
<dbReference type="GO" id="GO:0004065">
    <property type="term" value="F:arylsulfatase activity"/>
    <property type="evidence" value="ECO:0007669"/>
    <property type="project" value="UniProtKB-EC"/>
</dbReference>
<dbReference type="Pfam" id="PF00884">
    <property type="entry name" value="Sulfatase"/>
    <property type="match status" value="1"/>
</dbReference>
<keyword evidence="5" id="KW-0732">Signal</keyword>
<dbReference type="InterPro" id="IPR050738">
    <property type="entry name" value="Sulfatase"/>
</dbReference>
<dbReference type="KEGG" id="pbp:STSP1_01016"/>
<organism evidence="7 8">
    <name type="scientific">Sedimentisphaera salicampi</name>
    <dbReference type="NCBI Taxonomy" id="1941349"/>
    <lineage>
        <taxon>Bacteria</taxon>
        <taxon>Pseudomonadati</taxon>
        <taxon>Planctomycetota</taxon>
        <taxon>Phycisphaerae</taxon>
        <taxon>Sedimentisphaerales</taxon>
        <taxon>Sedimentisphaeraceae</taxon>
        <taxon>Sedimentisphaera</taxon>
    </lineage>
</organism>
<dbReference type="Gene3D" id="3.30.1120.10">
    <property type="match status" value="1"/>
</dbReference>
<dbReference type="EMBL" id="CP021023">
    <property type="protein sequence ID" value="ARN56629.1"/>
    <property type="molecule type" value="Genomic_DNA"/>
</dbReference>
<keyword evidence="2" id="KW-0479">Metal-binding</keyword>